<feature type="transmembrane region" description="Helical" evidence="3">
    <location>
        <begin position="194"/>
        <end position="224"/>
    </location>
</feature>
<protein>
    <submittedName>
        <fullName evidence="4">CDP-alcohol phosphatidyltransferase family protein</fullName>
        <ecNumber evidence="4">2.7.8.-</ecNumber>
    </submittedName>
</protein>
<dbReference type="Gene3D" id="1.20.120.1760">
    <property type="match status" value="1"/>
</dbReference>
<comment type="caution">
    <text evidence="4">The sequence shown here is derived from an EMBL/GenBank/DDBJ whole genome shotgun (WGS) entry which is preliminary data.</text>
</comment>
<dbReference type="EC" id="2.7.8.-" evidence="4"/>
<keyword evidence="3" id="KW-1133">Transmembrane helix</keyword>
<reference evidence="4 5" key="1">
    <citation type="submission" date="2024-09" db="EMBL/GenBank/DDBJ databases">
        <authorList>
            <person name="Sun Q."/>
            <person name="Mori K."/>
        </authorList>
    </citation>
    <scope>NUCLEOTIDE SEQUENCE [LARGE SCALE GENOMIC DNA]</scope>
    <source>
        <strain evidence="4 5">CCM 7706</strain>
    </source>
</reference>
<dbReference type="InterPro" id="IPR043130">
    <property type="entry name" value="CDP-OH_PTrfase_TM_dom"/>
</dbReference>
<evidence type="ECO:0000313" key="5">
    <source>
        <dbReference type="Proteomes" id="UP001589798"/>
    </source>
</evidence>
<dbReference type="RefSeq" id="WP_379487896.1">
    <property type="nucleotide sequence ID" value="NZ_JBHLWK010000015.1"/>
</dbReference>
<dbReference type="Proteomes" id="UP001589798">
    <property type="component" value="Unassembled WGS sequence"/>
</dbReference>
<keyword evidence="1 2" id="KW-0808">Transferase</keyword>
<sequence>MVKDATGLQALTVGANPVKLWGLTMAERVARIARAAGVEAGSEAKLGEVAGPAILSNAAHAWDPAWFGYVAARPGIVLTLGGIPALAHAADAGQAERIVRAMERGEGIADTAGLTLVAYEDGPTIENKQLRKRETPFLMALTPASVRQIERASYFGAYKGVTDVLTKYLWPEWALVLTRICARLGITPNMVTTVGAAFCVAATVLFAYGHYWAGMALGLVFMVLDTVDGKLARCTITSSAWGNVFDHGMDLVHPPFWWWFWATGLATWGLGYDDATFWWVQAAIQGGYVVQRLIEGLFMRQNGLMHIHVWRRFDSRFRLVTARRNPNMVILFVAMLFARPDLGLVAVAWWTVLSCLVHAVRLVQAWIVRARGGTITSWLAEG</sequence>
<dbReference type="GO" id="GO:0016740">
    <property type="term" value="F:transferase activity"/>
    <property type="evidence" value="ECO:0007669"/>
    <property type="project" value="UniProtKB-KW"/>
</dbReference>
<organism evidence="4 5">
    <name type="scientific">Novosphingobium soli</name>
    <dbReference type="NCBI Taxonomy" id="574956"/>
    <lineage>
        <taxon>Bacteria</taxon>
        <taxon>Pseudomonadati</taxon>
        <taxon>Pseudomonadota</taxon>
        <taxon>Alphaproteobacteria</taxon>
        <taxon>Sphingomonadales</taxon>
        <taxon>Sphingomonadaceae</taxon>
        <taxon>Novosphingobium</taxon>
    </lineage>
</organism>
<proteinExistence type="inferred from homology"/>
<dbReference type="PROSITE" id="PS00379">
    <property type="entry name" value="CDP_ALCOHOL_P_TRANSF"/>
    <property type="match status" value="1"/>
</dbReference>
<comment type="similarity">
    <text evidence="2">Belongs to the CDP-alcohol phosphatidyltransferase class-I family.</text>
</comment>
<dbReference type="InterPro" id="IPR048254">
    <property type="entry name" value="CDP_ALCOHOL_P_TRANSF_CS"/>
</dbReference>
<keyword evidence="3" id="KW-0472">Membrane</keyword>
<evidence type="ECO:0000313" key="4">
    <source>
        <dbReference type="EMBL" id="MFC0205164.1"/>
    </source>
</evidence>
<dbReference type="EMBL" id="JBHLWK010000015">
    <property type="protein sequence ID" value="MFC0205164.1"/>
    <property type="molecule type" value="Genomic_DNA"/>
</dbReference>
<evidence type="ECO:0000256" key="3">
    <source>
        <dbReference type="SAM" id="Phobius"/>
    </source>
</evidence>
<feature type="transmembrane region" description="Helical" evidence="3">
    <location>
        <begin position="328"/>
        <end position="352"/>
    </location>
</feature>
<keyword evidence="3" id="KW-0812">Transmembrane</keyword>
<accession>A0ABV6CWS0</accession>
<evidence type="ECO:0000256" key="2">
    <source>
        <dbReference type="RuleBase" id="RU003750"/>
    </source>
</evidence>
<name>A0ABV6CWS0_9SPHN</name>
<gene>
    <name evidence="4" type="ORF">ACFFJC_12900</name>
</gene>
<dbReference type="Pfam" id="PF01066">
    <property type="entry name" value="CDP-OH_P_transf"/>
    <property type="match status" value="1"/>
</dbReference>
<evidence type="ECO:0000256" key="1">
    <source>
        <dbReference type="ARBA" id="ARBA00022679"/>
    </source>
</evidence>
<dbReference type="InterPro" id="IPR000462">
    <property type="entry name" value="CDP-OH_P_trans"/>
</dbReference>
<keyword evidence="5" id="KW-1185">Reference proteome</keyword>